<evidence type="ECO:0000313" key="1">
    <source>
        <dbReference type="EMBL" id="ACE05712.1"/>
    </source>
</evidence>
<dbReference type="AlphaFoldDB" id="B3ER60"/>
<gene>
    <name evidence="1" type="ordered locus">Aasi_0273</name>
</gene>
<protein>
    <submittedName>
        <fullName evidence="1">Uncharacterized protein</fullName>
    </submittedName>
</protein>
<proteinExistence type="predicted"/>
<reference evidence="1 2" key="1">
    <citation type="journal article" date="2010" name="J. Bacteriol.">
        <title>The genome of the amoeba symbiont 'Candidatus Amoebophilus asiaticus' reveals common mechanisms for host cell interaction among amoeba-associated bacteria.</title>
        <authorList>
            <person name="Schmitz-Esser S."/>
            <person name="Tischler P."/>
            <person name="Arnold R."/>
            <person name="Montanaro J."/>
            <person name="Wagner M."/>
            <person name="Rattei T."/>
            <person name="Horn M."/>
        </authorList>
    </citation>
    <scope>NUCLEOTIDE SEQUENCE [LARGE SCALE GENOMIC DNA]</scope>
    <source>
        <strain evidence="1 2">5a2</strain>
    </source>
</reference>
<sequence length="86" mass="9931">MIKVWGEQTNLPATQETVELDEFAYVCRLKKITVGYGLLLIGLVNGFSRMCVEDDQAKQDQDYRKFIPKHIYKASQRHTLLRGITV</sequence>
<dbReference type="Proteomes" id="UP000001227">
    <property type="component" value="Chromosome"/>
</dbReference>
<dbReference type="HOGENOM" id="CLU_2490965_0_0_10"/>
<name>B3ER60_AMOA5</name>
<keyword evidence="2" id="KW-1185">Reference proteome</keyword>
<dbReference type="EMBL" id="CP001102">
    <property type="protein sequence ID" value="ACE05712.1"/>
    <property type="molecule type" value="Genomic_DNA"/>
</dbReference>
<dbReference type="KEGG" id="aas:Aasi_0273"/>
<evidence type="ECO:0000313" key="2">
    <source>
        <dbReference type="Proteomes" id="UP000001227"/>
    </source>
</evidence>
<organism evidence="1 2">
    <name type="scientific">Amoebophilus asiaticus (strain 5a2)</name>
    <dbReference type="NCBI Taxonomy" id="452471"/>
    <lineage>
        <taxon>Bacteria</taxon>
        <taxon>Pseudomonadati</taxon>
        <taxon>Bacteroidota</taxon>
        <taxon>Cytophagia</taxon>
        <taxon>Cytophagales</taxon>
        <taxon>Amoebophilaceae</taxon>
        <taxon>Candidatus Amoebophilus</taxon>
    </lineage>
</organism>
<accession>B3ER60</accession>